<proteinExistence type="predicted"/>
<protein>
    <submittedName>
        <fullName evidence="1">Uncharacterized protein</fullName>
    </submittedName>
</protein>
<gene>
    <name evidence="1" type="ORF">AAJ76_1150004422</name>
</gene>
<accession>A0A0F9WM24</accession>
<dbReference type="GeneID" id="36318703"/>
<reference evidence="1 2" key="1">
    <citation type="journal article" date="2015" name="Environ. Microbiol.">
        <title>Genome analyses suggest the presence of polyploidy and recent human-driven expansions in eight global populations of the honeybee pathogen Nosema ceranae.</title>
        <authorList>
            <person name="Pelin A."/>
            <person name="Selman M."/>
            <person name="Aris-Brosou S."/>
            <person name="Farinelli L."/>
            <person name="Corradi N."/>
        </authorList>
    </citation>
    <scope>NUCLEOTIDE SEQUENCE [LARGE SCALE GENOMIC DNA]</scope>
    <source>
        <strain evidence="1 2">PA08 1199</strain>
    </source>
</reference>
<evidence type="ECO:0000313" key="1">
    <source>
        <dbReference type="EMBL" id="KKO74123.1"/>
    </source>
</evidence>
<dbReference type="AlphaFoldDB" id="A0A0F9WM24"/>
<dbReference type="RefSeq" id="XP_024329865.1">
    <property type="nucleotide sequence ID" value="XM_024473806.1"/>
</dbReference>
<dbReference type="Proteomes" id="UP000034350">
    <property type="component" value="Unassembled WGS sequence"/>
</dbReference>
<keyword evidence="2" id="KW-1185">Reference proteome</keyword>
<dbReference type="VEuPathDB" id="MicrosporidiaDB:AAJ76_1150004422"/>
<sequence length="48" mass="5650">MEGKLTEELRDLSTLVIKIKSLIKLLLLIFIPQRSHTRILYMLVNEIL</sequence>
<name>A0A0F9WM24_9MICR</name>
<organism evidence="1 2">
    <name type="scientific">Vairimorpha ceranae</name>
    <dbReference type="NCBI Taxonomy" id="40302"/>
    <lineage>
        <taxon>Eukaryota</taxon>
        <taxon>Fungi</taxon>
        <taxon>Fungi incertae sedis</taxon>
        <taxon>Microsporidia</taxon>
        <taxon>Nosematidae</taxon>
        <taxon>Vairimorpha</taxon>
    </lineage>
</organism>
<evidence type="ECO:0000313" key="2">
    <source>
        <dbReference type="Proteomes" id="UP000034350"/>
    </source>
</evidence>
<comment type="caution">
    <text evidence="1">The sequence shown here is derived from an EMBL/GenBank/DDBJ whole genome shotgun (WGS) entry which is preliminary data.</text>
</comment>
<dbReference type="EMBL" id="JPQZ01000115">
    <property type="protein sequence ID" value="KKO74123.1"/>
    <property type="molecule type" value="Genomic_DNA"/>
</dbReference>